<dbReference type="Proteomes" id="UP000054632">
    <property type="component" value="Unassembled WGS sequence"/>
</dbReference>
<proteinExistence type="predicted"/>
<accession>A0A0V1EZH1</accession>
<gene>
    <name evidence="1" type="ORF">T4A_4033</name>
</gene>
<dbReference type="EMBL" id="JYDR01000002">
    <property type="protein sequence ID" value="KRY79248.1"/>
    <property type="molecule type" value="Genomic_DNA"/>
</dbReference>
<dbReference type="AlphaFoldDB" id="A0A0V1EZH1"/>
<protein>
    <submittedName>
        <fullName evidence="1">Uncharacterized protein</fullName>
    </submittedName>
</protein>
<organism evidence="1 2">
    <name type="scientific">Trichinella pseudospiralis</name>
    <name type="common">Parasitic roundworm</name>
    <dbReference type="NCBI Taxonomy" id="6337"/>
    <lineage>
        <taxon>Eukaryota</taxon>
        <taxon>Metazoa</taxon>
        <taxon>Ecdysozoa</taxon>
        <taxon>Nematoda</taxon>
        <taxon>Enoplea</taxon>
        <taxon>Dorylaimia</taxon>
        <taxon>Trichinellida</taxon>
        <taxon>Trichinellidae</taxon>
        <taxon>Trichinella</taxon>
    </lineage>
</organism>
<evidence type="ECO:0000313" key="2">
    <source>
        <dbReference type="Proteomes" id="UP000054632"/>
    </source>
</evidence>
<comment type="caution">
    <text evidence="1">The sequence shown here is derived from an EMBL/GenBank/DDBJ whole genome shotgun (WGS) entry which is preliminary data.</text>
</comment>
<evidence type="ECO:0000313" key="1">
    <source>
        <dbReference type="EMBL" id="KRY79248.1"/>
    </source>
</evidence>
<name>A0A0V1EZH1_TRIPS</name>
<sequence>MRPPVARKLRTPVLIKKNLYPLSGGVFDPTVSGSVSFLQSYYNRYFCTADLFWQTKLLI</sequence>
<reference evidence="1 2" key="1">
    <citation type="submission" date="2015-01" db="EMBL/GenBank/DDBJ databases">
        <title>Evolution of Trichinella species and genotypes.</title>
        <authorList>
            <person name="Korhonen P.K."/>
            <person name="Edoardo P."/>
            <person name="Giuseppe L.R."/>
            <person name="Gasser R.B."/>
        </authorList>
    </citation>
    <scope>NUCLEOTIDE SEQUENCE [LARGE SCALE GENOMIC DNA]</scope>
    <source>
        <strain evidence="1">ISS13</strain>
    </source>
</reference>